<evidence type="ECO:0000256" key="5">
    <source>
        <dbReference type="ARBA" id="ARBA00022695"/>
    </source>
</evidence>
<dbReference type="NCBIfam" id="TIGR03133">
    <property type="entry name" value="malonate_beta"/>
    <property type="match status" value="1"/>
</dbReference>
<evidence type="ECO:0000259" key="8">
    <source>
        <dbReference type="PROSITE" id="PS50980"/>
    </source>
</evidence>
<dbReference type="PANTHER" id="PTHR30201:SF2">
    <property type="entry name" value="2-(5''-TRIPHOSPHORIBOSYL)-3'-DEPHOSPHOCOENZYME-A SYNTHASE"/>
    <property type="match status" value="1"/>
</dbReference>
<keyword evidence="4" id="KW-0808">Transferase</keyword>
<dbReference type="InterPro" id="IPR017557">
    <property type="entry name" value="Holo-ACP_synthase"/>
</dbReference>
<dbReference type="PANTHER" id="PTHR30201">
    <property type="entry name" value="TRIPHOSPHORIBOSYL-DEPHOSPHO-COA SYNTHASE"/>
    <property type="match status" value="1"/>
</dbReference>
<evidence type="ECO:0000256" key="4">
    <source>
        <dbReference type="ARBA" id="ARBA00022679"/>
    </source>
</evidence>
<dbReference type="Pfam" id="PF01874">
    <property type="entry name" value="CitG"/>
    <property type="match status" value="1"/>
</dbReference>
<dbReference type="InterPro" id="IPR002736">
    <property type="entry name" value="CitG"/>
</dbReference>
<gene>
    <name evidence="9" type="ORF">H2204_010185</name>
</gene>
<dbReference type="InterPro" id="IPR048903">
    <property type="entry name" value="MdcG_N"/>
</dbReference>
<keyword evidence="5" id="KW-0548">Nucleotidyltransferase</keyword>
<dbReference type="Pfam" id="PF10620">
    <property type="entry name" value="MdcG"/>
    <property type="match status" value="1"/>
</dbReference>
<dbReference type="InterPro" id="IPR009662">
    <property type="entry name" value="Malonate_deCO2ase_dsu"/>
</dbReference>
<dbReference type="Gene3D" id="1.10.4200.10">
    <property type="entry name" value="Triphosphoribosyl-dephospho-CoA protein"/>
    <property type="match status" value="1"/>
</dbReference>
<dbReference type="InterPro" id="IPR009648">
    <property type="entry name" value="Malonate_gamma"/>
</dbReference>
<dbReference type="GO" id="GO:0005975">
    <property type="term" value="P:carbohydrate metabolic process"/>
    <property type="evidence" value="ECO:0007669"/>
    <property type="project" value="InterPro"/>
</dbReference>
<dbReference type="GO" id="GO:0016779">
    <property type="term" value="F:nucleotidyltransferase activity"/>
    <property type="evidence" value="ECO:0007669"/>
    <property type="project" value="UniProtKB-KW"/>
</dbReference>
<accession>A0AA38XWQ4</accession>
<keyword evidence="2" id="KW-0963">Cytoplasm</keyword>
<evidence type="ECO:0000256" key="3">
    <source>
        <dbReference type="ARBA" id="ARBA00022553"/>
    </source>
</evidence>
<dbReference type="InterPro" id="IPR017556">
    <property type="entry name" value="Malonate_beta"/>
</dbReference>
<dbReference type="AlphaFoldDB" id="A0AA38XWQ4"/>
<dbReference type="Pfam" id="PF06833">
    <property type="entry name" value="MdcE"/>
    <property type="match status" value="1"/>
</dbReference>
<dbReference type="NCBIfam" id="NF005530">
    <property type="entry name" value="PRK07189.1"/>
    <property type="match status" value="1"/>
</dbReference>
<evidence type="ECO:0000256" key="1">
    <source>
        <dbReference type="ARBA" id="ARBA00004496"/>
    </source>
</evidence>
<evidence type="ECO:0000256" key="2">
    <source>
        <dbReference type="ARBA" id="ARBA00022490"/>
    </source>
</evidence>
<dbReference type="NCBIfam" id="TIGR03132">
    <property type="entry name" value="malonate_mdcB"/>
    <property type="match status" value="1"/>
</dbReference>
<reference evidence="9" key="1">
    <citation type="submission" date="2022-10" db="EMBL/GenBank/DDBJ databases">
        <title>Culturing micro-colonial fungi from biological soil crusts in the Mojave desert and describing Neophaeococcomyces mojavensis, and introducing the new genera and species Taxawa tesnikishii.</title>
        <authorList>
            <person name="Kurbessoian T."/>
            <person name="Stajich J.E."/>
        </authorList>
    </citation>
    <scope>NUCLEOTIDE SEQUENCE</scope>
    <source>
        <strain evidence="9">TK_35</strain>
    </source>
</reference>
<comment type="subcellular location">
    <subcellularLocation>
        <location evidence="1">Cytoplasm</location>
    </subcellularLocation>
</comment>
<name>A0AA38XWQ4_9EURO</name>
<feature type="domain" description="CoA carboxyltransferase N-terminal" evidence="8">
    <location>
        <begin position="66"/>
        <end position="330"/>
    </location>
</feature>
<sequence>METLDYRFDGTTPVRFPTNAVLVGVLASGNLEILLEPADLDGAMTVRIITAARGFGTVWQAVIADFAQRHPLRDVRVSINDAGATPAVVSLRLDQAVETLPDARARIAGLLDAGSFCEFLGPAQRAISPHLAQLDQPAAFDDGIVVGEGRLRGKRVLVAAQQGEFMGGGVGEVHGAKLTGLLRRAADTHPDGVLLLLDTGGVRLHEANAGLIAISEIMRATLGARAAGVPVVALIGSGNGAFGGMGIVARCCSTVIMSEEGRLSLSGPEVIETVRGVEEFDSRDRALVWRVTGGKHRYLIDQAQVLVPDAIGAFAQAAFDALQPDTASTDTDAALAALQARHAGLKARVAATPGAAGNRCLPCRHRTPEPAMSLPLNTLLDALFPRGHAVAVNDSVLTGTATTDDGEVTVIGTTDKIEVGVDHALVLADTVLASTAVHPQRPIVMLVDTAGQRLARRDELLGINGYFAHLAQTLDLARRRGARLVTLVYGESVSGGFLSFGLMADHIHALPDAQVRVMDLRAMARVTKQPLEKLQALSLTSPVFAPGVENYVAMGAVQTLWDGDLAHHLLEALRAPVDGDHRAALGAERGGRTLAAQVATARPARHTLVWLSADADWRADVATHEPRLAAWLAQGLPAVVARRAADDADPRLRLGIPLPPTEGKQRLSLRVPLRDVARMHAPPALSELLAAGDAVVPQAWQESLHDLQALAPARVFGAFAWQWLTALPYVHERSDIDLLWQVTDAAQAEALIAQLLAWESRHPHRLDGELCLPDGGAVNWRELAGRSRQVLVKRLDGAALEARDTLFATRELPAHGTVIDSARLGRLAIASLHTELACAPKPGLVTPFNSGSHEDMDASTFLRSLFALRHYFTAVARAGAAGAPFTVLRDHGIAAEAAMLAATAGINTHRGAIFSLGLLVAAAAERRRVHGQAVSAAQVCLAVQQWKDALIAAPLDPHSPGQRARARHGVCGVREQAAAGYPVLRELALPAMRHALDSGLPRDAALCHTLMQLVAQLDDLNLLHRGGAEGLRWAQQQASAFLSSGGAFAPDWRMRLQSIGDAFVMRRLSPGGSADLLACAWFLLQQEDA</sequence>
<keyword evidence="7" id="KW-0067">ATP-binding</keyword>
<organism evidence="9">
    <name type="scientific">Knufia peltigerae</name>
    <dbReference type="NCBI Taxonomy" id="1002370"/>
    <lineage>
        <taxon>Eukaryota</taxon>
        <taxon>Fungi</taxon>
        <taxon>Dikarya</taxon>
        <taxon>Ascomycota</taxon>
        <taxon>Pezizomycotina</taxon>
        <taxon>Eurotiomycetes</taxon>
        <taxon>Chaetothyriomycetidae</taxon>
        <taxon>Chaetothyriales</taxon>
        <taxon>Trichomeriaceae</taxon>
        <taxon>Knufia</taxon>
    </lineage>
</organism>
<dbReference type="NCBIfam" id="TIGR03130">
    <property type="entry name" value="malonate_delta"/>
    <property type="match status" value="1"/>
</dbReference>
<dbReference type="EMBL" id="JAPDRN010000084">
    <property type="protein sequence ID" value="KAJ9626063.1"/>
    <property type="molecule type" value="Genomic_DNA"/>
</dbReference>
<dbReference type="InterPro" id="IPR017555">
    <property type="entry name" value="TriPribosyl-deP-CoA_syn"/>
</dbReference>
<keyword evidence="3" id="KW-0597">Phosphoprotein</keyword>
<dbReference type="NCBIfam" id="TIGR03135">
    <property type="entry name" value="malonate_mdcG"/>
    <property type="match status" value="1"/>
</dbReference>
<keyword evidence="6" id="KW-0547">Nucleotide-binding</keyword>
<dbReference type="HAMAP" id="MF_00710">
    <property type="entry name" value="Malonate_deCO2ase_dsu"/>
    <property type="match status" value="1"/>
</dbReference>
<protein>
    <recommendedName>
        <fullName evidence="8">CoA carboxyltransferase N-terminal domain-containing protein</fullName>
    </recommendedName>
</protein>
<dbReference type="InterPro" id="IPR049180">
    <property type="entry name" value="MdcG_C"/>
</dbReference>
<dbReference type="InterPro" id="IPR034733">
    <property type="entry name" value="AcCoA_carboxyl_beta"/>
</dbReference>
<dbReference type="Pfam" id="PF01039">
    <property type="entry name" value="Carboxyl_trans"/>
    <property type="match status" value="1"/>
</dbReference>
<dbReference type="GO" id="GO:0005737">
    <property type="term" value="C:cytoplasm"/>
    <property type="evidence" value="ECO:0007669"/>
    <property type="project" value="UniProtKB-SubCell"/>
</dbReference>
<dbReference type="GO" id="GO:0046917">
    <property type="term" value="F:triphosphoribosyl-dephospho-CoA synthase activity"/>
    <property type="evidence" value="ECO:0007669"/>
    <property type="project" value="InterPro"/>
</dbReference>
<dbReference type="NCBIfam" id="TIGR03134">
    <property type="entry name" value="malonate_gamma"/>
    <property type="match status" value="1"/>
</dbReference>
<evidence type="ECO:0000256" key="7">
    <source>
        <dbReference type="ARBA" id="ARBA00022840"/>
    </source>
</evidence>
<dbReference type="InterPro" id="IPR011762">
    <property type="entry name" value="COA_CT_N"/>
</dbReference>
<dbReference type="InterPro" id="IPR023439">
    <property type="entry name" value="Mal_deCO2ase/Cit_lyase_ACP"/>
</dbReference>
<evidence type="ECO:0000256" key="6">
    <source>
        <dbReference type="ARBA" id="ARBA00022741"/>
    </source>
</evidence>
<dbReference type="Pfam" id="PF06857">
    <property type="entry name" value="ACP"/>
    <property type="match status" value="1"/>
</dbReference>
<dbReference type="GO" id="GO:0016831">
    <property type="term" value="F:carboxy-lyase activity"/>
    <property type="evidence" value="ECO:0007669"/>
    <property type="project" value="InterPro"/>
</dbReference>
<dbReference type="GO" id="GO:0005524">
    <property type="term" value="F:ATP binding"/>
    <property type="evidence" value="ECO:0007669"/>
    <property type="project" value="UniProtKB-KW"/>
</dbReference>
<dbReference type="PROSITE" id="PS50980">
    <property type="entry name" value="COA_CT_NTER"/>
    <property type="match status" value="1"/>
</dbReference>
<dbReference type="InterPro" id="IPR029045">
    <property type="entry name" value="ClpP/crotonase-like_dom_sf"/>
</dbReference>
<dbReference type="Gene3D" id="3.90.226.10">
    <property type="entry name" value="2-enoyl-CoA Hydratase, Chain A, domain 1"/>
    <property type="match status" value="2"/>
</dbReference>
<evidence type="ECO:0000313" key="9">
    <source>
        <dbReference type="EMBL" id="KAJ9626063.1"/>
    </source>
</evidence>
<dbReference type="Pfam" id="PF20866">
    <property type="entry name" value="MdcG_N"/>
    <property type="match status" value="1"/>
</dbReference>
<proteinExistence type="inferred from homology"/>
<dbReference type="SUPFAM" id="SSF52096">
    <property type="entry name" value="ClpP/crotonase"/>
    <property type="match status" value="2"/>
</dbReference>
<dbReference type="GO" id="GO:0051191">
    <property type="term" value="P:prosthetic group biosynthetic process"/>
    <property type="evidence" value="ECO:0007669"/>
    <property type="project" value="TreeGrafter"/>
</dbReference>
<comment type="caution">
    <text evidence="9">The sequence shown here is derived from an EMBL/GenBank/DDBJ whole genome shotgun (WGS) entry which is preliminary data.</text>
</comment>